<evidence type="ECO:0000313" key="2">
    <source>
        <dbReference type="EMBL" id="MBZ1351825.1"/>
    </source>
</evidence>
<dbReference type="CDD" id="cd19531">
    <property type="entry name" value="LCL_NRPS-like"/>
    <property type="match status" value="1"/>
</dbReference>
<dbReference type="PANTHER" id="PTHR45398:SF1">
    <property type="entry name" value="ENZYME, PUTATIVE (JCVI)-RELATED"/>
    <property type="match status" value="1"/>
</dbReference>
<dbReference type="Gene3D" id="3.30.559.30">
    <property type="entry name" value="Nonribosomal peptide synthetase, condensation domain"/>
    <property type="match status" value="1"/>
</dbReference>
<dbReference type="SUPFAM" id="SSF52777">
    <property type="entry name" value="CoA-dependent acyltransferases"/>
    <property type="match status" value="2"/>
</dbReference>
<reference evidence="2" key="1">
    <citation type="submission" date="2021-07" db="EMBL/GenBank/DDBJ databases">
        <title>New genus and species of the family Alcaligenaceae.</title>
        <authorList>
            <person name="Hahn M.W."/>
        </authorList>
    </citation>
    <scope>NUCLEOTIDE SEQUENCE</scope>
    <source>
        <strain evidence="2">LF4-65</strain>
    </source>
</reference>
<dbReference type="PANTHER" id="PTHR45398">
    <property type="match status" value="1"/>
</dbReference>
<feature type="domain" description="Condensation" evidence="1">
    <location>
        <begin position="21"/>
        <end position="373"/>
    </location>
</feature>
<organism evidence="2 3">
    <name type="scientific">Zwartia hollandica</name>
    <dbReference type="NCBI Taxonomy" id="324606"/>
    <lineage>
        <taxon>Bacteria</taxon>
        <taxon>Pseudomonadati</taxon>
        <taxon>Pseudomonadota</taxon>
        <taxon>Betaproteobacteria</taxon>
        <taxon>Burkholderiales</taxon>
        <taxon>Alcaligenaceae</taxon>
        <taxon>Zwartia</taxon>
    </lineage>
</organism>
<dbReference type="Proteomes" id="UP000739565">
    <property type="component" value="Unassembled WGS sequence"/>
</dbReference>
<comment type="caution">
    <text evidence="2">The sequence shown here is derived from an EMBL/GenBank/DDBJ whole genome shotgun (WGS) entry which is preliminary data.</text>
</comment>
<dbReference type="Gene3D" id="3.30.559.10">
    <property type="entry name" value="Chloramphenicol acetyltransferase-like domain"/>
    <property type="match status" value="1"/>
</dbReference>
<keyword evidence="3" id="KW-1185">Reference proteome</keyword>
<feature type="non-terminal residue" evidence="2">
    <location>
        <position position="1"/>
    </location>
</feature>
<dbReference type="Pfam" id="PF00668">
    <property type="entry name" value="Condensation"/>
    <property type="match status" value="1"/>
</dbReference>
<dbReference type="InterPro" id="IPR001242">
    <property type="entry name" value="Condensation_dom"/>
</dbReference>
<feature type="non-terminal residue" evidence="2">
    <location>
        <position position="378"/>
    </location>
</feature>
<proteinExistence type="predicted"/>
<dbReference type="RefSeq" id="WP_259662239.1">
    <property type="nucleotide sequence ID" value="NZ_JAHXRI010000019.1"/>
</dbReference>
<dbReference type="GO" id="GO:0003824">
    <property type="term" value="F:catalytic activity"/>
    <property type="evidence" value="ECO:0007669"/>
    <property type="project" value="InterPro"/>
</dbReference>
<protein>
    <submittedName>
        <fullName evidence="2">Non-ribosomal peptide synthetase</fullName>
    </submittedName>
</protein>
<accession>A0A953NED6</accession>
<sequence length="378" mass="41252">LLPAPDAQTLITVTDLSGIDSRLERERQLSELIRLETAKPFDLSHDLSLRAGVIVLGRQESVFTLTMHHQAGDGVSMAVLTRELMQGYSAYCLGAEPQWAPLPIQYCDWAAWQQASLEQGLEAKVARAKARLANAPESLTLPVDYARDPDRMRRAAYMSVRIEAPVVQALEALARRENTTLFTVVLAGYGATLGRLAGQDDVVIGSPVAGRNRVETEGLIGFLVNTLALPISIGGSCTVKELIRRTRASVEEALIDQDLPFDRLVESLDVVRSLSHTPVFQAMLAFQSQEQVELKLGELSCSFETVTLPRAKLDLNLALSVSASGALEGMFEYDADLFAESSVEIWREAFERLVQGLTASVDAPVKTLALMDGVARQT</sequence>
<dbReference type="EMBL" id="JAHXRI010000019">
    <property type="protein sequence ID" value="MBZ1351825.1"/>
    <property type="molecule type" value="Genomic_DNA"/>
</dbReference>
<gene>
    <name evidence="2" type="ORF">KZZ10_14370</name>
</gene>
<evidence type="ECO:0000259" key="1">
    <source>
        <dbReference type="Pfam" id="PF00668"/>
    </source>
</evidence>
<name>A0A953NED6_9BURK</name>
<evidence type="ECO:0000313" key="3">
    <source>
        <dbReference type="Proteomes" id="UP000739565"/>
    </source>
</evidence>
<dbReference type="AlphaFoldDB" id="A0A953NED6"/>
<dbReference type="InterPro" id="IPR023213">
    <property type="entry name" value="CAT-like_dom_sf"/>
</dbReference>